<feature type="region of interest" description="Disordered" evidence="1">
    <location>
        <begin position="1096"/>
        <end position="1126"/>
    </location>
</feature>
<sequence>MAFPGGTLANNGVCKIGVCRVQTIATQLYDHHVQLFARLEEPAAVTFSGSTANSPSSSASSLTLRRSTRMPLDLWGTGGGAHPTTTAPPSWWDSEHMSLAVHANQTFSWEVHDACAVHYYYVDAVKLREGRLVLELHDIKGNGLTRRANEEAAPHHHMYVQSVTLTEGRHTITFGDVASVTIVVDSATVKEIQNVEKSCAARNDAQGQLQAAPPPHVANHQKILLRALGATEGSRAQRLLSTWGCELQAAAAAVPTTGNMELLRDVVSQLFETLLDSDNNNKNNKALVLELGAETFGQATLLLRVLRQPRVLSLIRAPEESTDINSALRRLSEILQSAVEVLRCYGSKDTAQLQLWNAPTMLGKLRSKSRDIRIELSALRRQILLRAHTSSLGHDFKGLLEVTACCTLLGATELCDEMLPELLLMFHQLDDVVEDVLIGNGSSAPIEMTKAAHVLQRELCNRLALAAAAAVMSSQLKSHEAESWRMLPRWDGSRKTEIMSAFTMCVTSYASQAGDVTVEAVTRAIRWMLQEMSLSIAPQLVNCSIDAQTLVSSIFHFGTAMWCVVLDEQHSLASQRVDRHNSKRGPLHADVARLARKSVSLALPREDGLTKHNNKSRVTIGMACCLAAFLLLSAMVFKIEFLPVGFFTPFVAFTGPLMYFTHKQLAGGVQRSINSNHFEAQINSMNTAAIKELKCIEALLLEAMTKKITAAIPVVQNEASKAMSDAQQSCTSIVDRIELLDQEVSRVLGASHITERLITLMLQQLGGARNSIIGSASLLMTRDLVADMVSAIPKKVRYAVLPRTTELVSMLRLMDPRSREDLQGLQREQLRLGVNAVVVQYQSSTANLAAQRVQPLEHPLHQRDSNELQYDTADDDGSKLTPALTAHYEAHCLDALQLEVRDVYGQLYAKEDNLPTMEDVRVDRRELYMPPNVVRVASSTNPKTRSRLRDDSLIGASVENTDLLRVMIDEGIRALLAEGCTGIGKTFYCIMMALLQNLDNGIVILLRLSDISAYFGSRVLDPGATNQTLSPRELLYISFGCNPAYRSLVDRIYFRIRLGGGRIAWIIDGHNEVFRTTNVFVRTLLNAVARACNQTTNEQSAPVNGDDDSDDDGDDSSGQHDDGEVIPSTHQLFSSDDLIIVTSREQIASFVSKAAHVVVFNMWSPDTAVRFVRNVLALVVDASSAEALPSPLHNASVGGVSSRLLERAEAIIRGGSLGSFSTLPLWLTMVVVHVRQHHTTRNSSNDTITDLMKEFVQVNLAAAATRVEEFRTAMTHLGSDGVKLLVKRCMEKSVTTVEDGVFFVLDRTVPVESALYHSGLVRVCVRVHKMKPIVRFVHMSFLEYFRALYFAADLRQLWTWAVSNPIPSVASNAATNDIILHTSQDEINHFSSPDGDAFVDIPLACMRHIYSSIDVLWLEGARELLDFTKTRQNPLLRKYKRTFKWKNCENQIFCGLKNVRMVKGRDYYLVLRPSSGSAMVPICCTVPNNVIVKRAVPLVDIHGSRQQGTFFVLLTDLVVKSDAEQCLMLFSFLEARLAHHYGRAACFLSAPERRAYLASSQRIPVVGVVPQEGVYSSKLDDLGNMGMVVYMRCVKPLLSRVRRSFNAGLQAVRLASSLWGRLLEVVLGRSRKAIFEWALYPTIMVDCWEMWQELTGRLSENRWDKLKHLFPELLIAAMAVNNTLVADALKARGAQFHWALACKKDATNVILTHIRKVVAETPNMADQIFFSILVESLRCQKLTTAGAVMDELLNYSNGCALVANNMPMMWKLLLEPWSDRSNSNNNTHSQLPSSALHWLKRRLRDIPLLSHTKNSKTGIETMVLDTFHVRNIQHAVDAKIVTVSGLLSNPKPFLRFIEAMRPHEENAATPSLLWMQAGDCCSLREGAISVARISFCGFSERLLYYIFTDCCLSTVKSVEIDGCLSDVDNKRLCMLLSVATLDVLTITSSLIFDATVQHIMDHVSLWSLTLRHVHIEGTNVTLRSLLGRLTKVKHLAVCDTYGVSIDSDLQCVSSHVQQLDLSGMRGLSDSNIAAVVGQFPNVTSLNFTGCGELTDASVRSLQGLTTDATMLKTLNTEGCARISGDSLNALVEHSTAACISRAVFCLCPELEAEHQSTCRYAGEARAIPLQLIGRAFIQKVEHLLPARAVLRTDDASRDVDVSECVNFNDAALRNLIRSLQTEEKGDDITALTLRGTNVTDDSIDAMEALSGLTKLDITSCPITAQGLARIATNHPTLTFLDLSRCQQIDDREDLSAAIRRLPLLEELVAQNVRFRSLFTSAATYVHGLASLHHLTRLELRGYNDLVRDEPVIRTVCTLRKLRHVCLTEFSMSEGTASGFCQLMLVVHLDLTSCRISGSNAVFDNCVNYFMTSKLLKTLVLARCIQLTDAGVVLVTQHALLRALNIADTPNVTLSPHTIAAITASQLSSINVRNSGRGSVALAGLDERFSSSR</sequence>
<keyword evidence="2" id="KW-0812">Transmembrane</keyword>
<dbReference type="Pfam" id="PF13516">
    <property type="entry name" value="LRR_6"/>
    <property type="match status" value="1"/>
</dbReference>
<dbReference type="SMART" id="SM00367">
    <property type="entry name" value="LRR_CC"/>
    <property type="match status" value="5"/>
</dbReference>
<feature type="transmembrane region" description="Helical" evidence="2">
    <location>
        <begin position="618"/>
        <end position="637"/>
    </location>
</feature>
<dbReference type="PANTHER" id="PTHR13318:SF190">
    <property type="entry name" value="PARTNER OF PAIRED, ISOFORM B"/>
    <property type="match status" value="1"/>
</dbReference>
<feature type="compositionally biased region" description="Acidic residues" evidence="1">
    <location>
        <begin position="1105"/>
        <end position="1115"/>
    </location>
</feature>
<name>B6DT89_BODSA</name>
<keyword evidence="2" id="KW-0472">Membrane</keyword>
<dbReference type="InterPro" id="IPR032675">
    <property type="entry name" value="LRR_dom_sf"/>
</dbReference>
<accession>B6DT89</accession>
<dbReference type="InterPro" id="IPR006553">
    <property type="entry name" value="Leu-rich_rpt_Cys-con_subtyp"/>
</dbReference>
<dbReference type="SUPFAM" id="SSF52047">
    <property type="entry name" value="RNI-like"/>
    <property type="match status" value="2"/>
</dbReference>
<evidence type="ECO:0000313" key="3">
    <source>
        <dbReference type="EMBL" id="ACI15923.1"/>
    </source>
</evidence>
<organism evidence="3">
    <name type="scientific">Bodo saltans</name>
    <name type="common">Flagellated protozoan</name>
    <dbReference type="NCBI Taxonomy" id="75058"/>
    <lineage>
        <taxon>Eukaryota</taxon>
        <taxon>Discoba</taxon>
        <taxon>Euglenozoa</taxon>
        <taxon>Kinetoplastea</taxon>
        <taxon>Metakinetoplastina</taxon>
        <taxon>Eubodonida</taxon>
        <taxon>Bodonidae</taxon>
        <taxon>Bodo</taxon>
    </lineage>
</organism>
<keyword evidence="2" id="KW-1133">Transmembrane helix</keyword>
<dbReference type="EMBL" id="FJ168548">
    <property type="protein sequence ID" value="ACI15923.1"/>
    <property type="molecule type" value="Genomic_DNA"/>
</dbReference>
<evidence type="ECO:0000256" key="1">
    <source>
        <dbReference type="SAM" id="MobiDB-lite"/>
    </source>
</evidence>
<dbReference type="GO" id="GO:0031146">
    <property type="term" value="P:SCF-dependent proteasomal ubiquitin-dependent protein catabolic process"/>
    <property type="evidence" value="ECO:0007669"/>
    <property type="project" value="TreeGrafter"/>
</dbReference>
<proteinExistence type="predicted"/>
<evidence type="ECO:0000256" key="2">
    <source>
        <dbReference type="SAM" id="Phobius"/>
    </source>
</evidence>
<dbReference type="PANTHER" id="PTHR13318">
    <property type="entry name" value="PARTNER OF PAIRED, ISOFORM B-RELATED"/>
    <property type="match status" value="1"/>
</dbReference>
<dbReference type="GO" id="GO:0019005">
    <property type="term" value="C:SCF ubiquitin ligase complex"/>
    <property type="evidence" value="ECO:0007669"/>
    <property type="project" value="TreeGrafter"/>
</dbReference>
<dbReference type="VEuPathDB" id="TriTrypDB:BSAL_61900"/>
<protein>
    <recommendedName>
        <fullName evidence="4">Transmembrane protein</fullName>
    </recommendedName>
</protein>
<dbReference type="InterPro" id="IPR001611">
    <property type="entry name" value="Leu-rich_rpt"/>
</dbReference>
<feature type="transmembrane region" description="Helical" evidence="2">
    <location>
        <begin position="644"/>
        <end position="662"/>
    </location>
</feature>
<evidence type="ECO:0008006" key="4">
    <source>
        <dbReference type="Google" id="ProtNLM"/>
    </source>
</evidence>
<dbReference type="VEuPathDB" id="TriTrypDB:BSAL_79130"/>
<dbReference type="Gene3D" id="3.80.10.10">
    <property type="entry name" value="Ribonuclease Inhibitor"/>
    <property type="match status" value="3"/>
</dbReference>
<reference evidence="3" key="1">
    <citation type="submission" date="2008-08" db="EMBL/GenBank/DDBJ databases">
        <title>Insights into the genome sequence of a free-living kinetoplastid: Bodo saltans (Kinetoplastida: Euglenozoa).</title>
        <authorList>
            <person name="Jackson A.P."/>
            <person name="Quail M.A."/>
            <person name="Berriman M."/>
        </authorList>
    </citation>
    <scope>NUCLEOTIDE SEQUENCE</scope>
    <source>
        <strain evidence="3">Lake Konstanz</strain>
    </source>
</reference>